<dbReference type="EMBL" id="UPTC01005112">
    <property type="protein sequence ID" value="VBB35214.1"/>
    <property type="molecule type" value="Genomic_DNA"/>
</dbReference>
<dbReference type="AlphaFoldDB" id="A0A498SNM3"/>
<evidence type="ECO:0000313" key="2">
    <source>
        <dbReference type="Proteomes" id="UP000276991"/>
    </source>
</evidence>
<proteinExistence type="predicted"/>
<dbReference type="Proteomes" id="UP000276991">
    <property type="component" value="Unassembled WGS sequence"/>
</dbReference>
<name>A0A498SNM3_ACAVI</name>
<gene>
    <name evidence="1" type="ORF">NAV_LOCUS10005</name>
</gene>
<feature type="non-terminal residue" evidence="1">
    <location>
        <position position="1"/>
    </location>
</feature>
<protein>
    <submittedName>
        <fullName evidence="1">Uncharacterized protein</fullName>
    </submittedName>
</protein>
<organism evidence="1 2">
    <name type="scientific">Acanthocheilonema viteae</name>
    <name type="common">Filarial nematode worm</name>
    <name type="synonym">Dipetalonema viteae</name>
    <dbReference type="NCBI Taxonomy" id="6277"/>
    <lineage>
        <taxon>Eukaryota</taxon>
        <taxon>Metazoa</taxon>
        <taxon>Ecdysozoa</taxon>
        <taxon>Nematoda</taxon>
        <taxon>Chromadorea</taxon>
        <taxon>Rhabditida</taxon>
        <taxon>Spirurina</taxon>
        <taxon>Spiruromorpha</taxon>
        <taxon>Filarioidea</taxon>
        <taxon>Onchocercidae</taxon>
        <taxon>Acanthocheilonema</taxon>
    </lineage>
</organism>
<evidence type="ECO:0000313" key="1">
    <source>
        <dbReference type="EMBL" id="VBB35214.1"/>
    </source>
</evidence>
<reference evidence="1 2" key="1">
    <citation type="submission" date="2018-08" db="EMBL/GenBank/DDBJ databases">
        <authorList>
            <person name="Laetsch R D."/>
            <person name="Stevens L."/>
            <person name="Kumar S."/>
            <person name="Blaxter L. M."/>
        </authorList>
    </citation>
    <scope>NUCLEOTIDE SEQUENCE [LARGE SCALE GENOMIC DNA]</scope>
</reference>
<keyword evidence="2" id="KW-1185">Reference proteome</keyword>
<accession>A0A498SNM3</accession>
<sequence>ELSPPLSSSTLSSLSSLSSSWSDDACLAVLSHALSATASSLPVRNQVLHLINTMYNCTGNNTYNYY</sequence>